<reference evidence="1 2" key="1">
    <citation type="submission" date="2019-06" db="EMBL/GenBank/DDBJ databases">
        <title>Desulfobotulus mexicanus sp. nov., a novel sulfate-reducing bacterium isolated from the sediment of an alkaline crater lake in Mexico.</title>
        <authorList>
            <person name="Hirschler-Rea A."/>
        </authorList>
    </citation>
    <scope>NUCLEOTIDE SEQUENCE [LARGE SCALE GENOMIC DNA]</scope>
    <source>
        <strain evidence="1 2">PAR22N</strain>
    </source>
</reference>
<comment type="caution">
    <text evidence="1">The sequence shown here is derived from an EMBL/GenBank/DDBJ whole genome shotgun (WGS) entry which is preliminary data.</text>
</comment>
<proteinExistence type="predicted"/>
<keyword evidence="2" id="KW-1185">Reference proteome</keyword>
<dbReference type="Proteomes" id="UP000321899">
    <property type="component" value="Unassembled WGS sequence"/>
</dbReference>
<sequence>MIFLGNLLILIFVLYVFALQIDRYNKIIMDQYSFKYFELRDRLAMLVIHGELEEDSWEYKDIIKTINFHINAIETMSVSRIISSLVAYHTSSDEDKKVEIIKKSVDNPEVLEVMAEFMNTTALLLERNSKVQIKILQWLLKSSVSKKFIFKHLSNTNMKSTLDIKTTLDKLNAYREDFQKNIRQQTATA</sequence>
<accession>A0A5S5MBV1</accession>
<organism evidence="1 2">
    <name type="scientific">Desulfobotulus mexicanus</name>
    <dbReference type="NCBI Taxonomy" id="2586642"/>
    <lineage>
        <taxon>Bacteria</taxon>
        <taxon>Pseudomonadati</taxon>
        <taxon>Thermodesulfobacteriota</taxon>
        <taxon>Desulfobacteria</taxon>
        <taxon>Desulfobacterales</taxon>
        <taxon>Desulfobacteraceae</taxon>
        <taxon>Desulfobotulus</taxon>
    </lineage>
</organism>
<evidence type="ECO:0000313" key="1">
    <source>
        <dbReference type="EMBL" id="TYT73161.1"/>
    </source>
</evidence>
<dbReference type="EMBL" id="VDMB01000048">
    <property type="protein sequence ID" value="TYT73161.1"/>
    <property type="molecule type" value="Genomic_DNA"/>
</dbReference>
<protein>
    <submittedName>
        <fullName evidence="1">Uncharacterized protein</fullName>
    </submittedName>
</protein>
<evidence type="ECO:0000313" key="2">
    <source>
        <dbReference type="Proteomes" id="UP000321899"/>
    </source>
</evidence>
<dbReference type="RefSeq" id="WP_139450964.1">
    <property type="nucleotide sequence ID" value="NZ_VDMB01000048.1"/>
</dbReference>
<name>A0A5S5MBV1_9BACT</name>
<dbReference type="AlphaFoldDB" id="A0A5S5MBV1"/>
<gene>
    <name evidence="1" type="ORF">FIM25_16555</name>
</gene>
<dbReference type="OrthoDB" id="9553772at2"/>